<dbReference type="EMBL" id="JBJKFK010001742">
    <property type="protein sequence ID" value="KAL3312329.1"/>
    <property type="molecule type" value="Genomic_DNA"/>
</dbReference>
<keyword evidence="3" id="KW-1185">Reference proteome</keyword>
<sequence>MLETRQTYFSKFKSLVIEQLDLDMFISEEFEVTELDPVINVTSGAEYITPELKSKSGLFSLCCKTSETVQMNEARRVEVDDFPVQVEEMLRHLFSRIVHFLLTRKCLSVLEAIFDDYLILLDLFLYKYSYVFRDLLKKIIKHDLSPMDFKKFRQQMVHNEGETIIFNIIIWLALAFALIRMLQLPEGTEIPMVLSQTEPASKDSKLELHEAYFKSMDYLIFINKAQPDINKLNVWISQFNKLVTKDLGLNGMDVVPCFDDQRKYVDDKIQEIREKLGELSIFQVHIHWIRLIFIFFFSWILGSVNFATMMSDIYFVELKKIFDASPLNELAQKLLDETAVKGTPSDELKTCFAFMEKWSIDFQRTKIEPLKLENEEEMALTLMITVLLGQTFFINFVGNDQLCKVMDDSIDY</sequence>
<keyword evidence="1" id="KW-0472">Membrane</keyword>
<gene>
    <name evidence="2" type="ORF">Ciccas_009080</name>
</gene>
<protein>
    <submittedName>
        <fullName evidence="2">Uncharacterized protein</fullName>
    </submittedName>
</protein>
<comment type="caution">
    <text evidence="2">The sequence shown here is derived from an EMBL/GenBank/DDBJ whole genome shotgun (WGS) entry which is preliminary data.</text>
</comment>
<proteinExistence type="predicted"/>
<dbReference type="Proteomes" id="UP001626550">
    <property type="component" value="Unassembled WGS sequence"/>
</dbReference>
<dbReference type="AlphaFoldDB" id="A0ABD2PY35"/>
<keyword evidence="1" id="KW-1133">Transmembrane helix</keyword>
<feature type="transmembrane region" description="Helical" evidence="1">
    <location>
        <begin position="288"/>
        <end position="310"/>
    </location>
</feature>
<evidence type="ECO:0000313" key="3">
    <source>
        <dbReference type="Proteomes" id="UP001626550"/>
    </source>
</evidence>
<keyword evidence="1" id="KW-0812">Transmembrane</keyword>
<name>A0ABD2PY35_9PLAT</name>
<evidence type="ECO:0000313" key="2">
    <source>
        <dbReference type="EMBL" id="KAL3312329.1"/>
    </source>
</evidence>
<organism evidence="2 3">
    <name type="scientific">Cichlidogyrus casuarinus</name>
    <dbReference type="NCBI Taxonomy" id="1844966"/>
    <lineage>
        <taxon>Eukaryota</taxon>
        <taxon>Metazoa</taxon>
        <taxon>Spiralia</taxon>
        <taxon>Lophotrochozoa</taxon>
        <taxon>Platyhelminthes</taxon>
        <taxon>Monogenea</taxon>
        <taxon>Monopisthocotylea</taxon>
        <taxon>Dactylogyridea</taxon>
        <taxon>Ancyrocephalidae</taxon>
        <taxon>Cichlidogyrus</taxon>
    </lineage>
</organism>
<reference evidence="2 3" key="1">
    <citation type="submission" date="2024-11" db="EMBL/GenBank/DDBJ databases">
        <title>Adaptive evolution of stress response genes in parasites aligns with host niche diversity.</title>
        <authorList>
            <person name="Hahn C."/>
            <person name="Resl P."/>
        </authorList>
    </citation>
    <scope>NUCLEOTIDE SEQUENCE [LARGE SCALE GENOMIC DNA]</scope>
    <source>
        <strain evidence="2">EGGRZ-B1_66</strain>
        <tissue evidence="2">Body</tissue>
    </source>
</reference>
<evidence type="ECO:0000256" key="1">
    <source>
        <dbReference type="SAM" id="Phobius"/>
    </source>
</evidence>
<accession>A0ABD2PY35</accession>
<feature type="transmembrane region" description="Helical" evidence="1">
    <location>
        <begin position="164"/>
        <end position="182"/>
    </location>
</feature>